<proteinExistence type="predicted"/>
<dbReference type="AlphaFoldDB" id="A0A5J4PYH4"/>
<sequence>MKPEVIKAVETIKKLEAERPPRWLALIIIEQKKIWMNTPKTKEGFEEMKRLGLVFPD</sequence>
<reference evidence="1" key="1">
    <citation type="submission" date="2019-03" db="EMBL/GenBank/DDBJ databases">
        <title>Single cell metagenomics reveals metabolic interactions within the superorganism composed of flagellate Streblomastix strix and complex community of Bacteroidetes bacteria on its surface.</title>
        <authorList>
            <person name="Treitli S.C."/>
            <person name="Kolisko M."/>
            <person name="Husnik F."/>
            <person name="Keeling P."/>
            <person name="Hampl V."/>
        </authorList>
    </citation>
    <scope>NUCLEOTIDE SEQUENCE</scope>
    <source>
        <strain evidence="1">STM</strain>
    </source>
</reference>
<accession>A0A5J4PYH4</accession>
<protein>
    <submittedName>
        <fullName evidence="1">Uncharacterized protein</fullName>
    </submittedName>
</protein>
<comment type="caution">
    <text evidence="1">The sequence shown here is derived from an EMBL/GenBank/DDBJ whole genome shotgun (WGS) entry which is preliminary data.</text>
</comment>
<name>A0A5J4PYH4_9ZZZZ</name>
<organism evidence="1">
    <name type="scientific">termite gut metagenome</name>
    <dbReference type="NCBI Taxonomy" id="433724"/>
    <lineage>
        <taxon>unclassified sequences</taxon>
        <taxon>metagenomes</taxon>
        <taxon>organismal metagenomes</taxon>
    </lineage>
</organism>
<gene>
    <name evidence="1" type="ORF">EZS27_035536</name>
</gene>
<dbReference type="EMBL" id="SNRY01005936">
    <property type="protein sequence ID" value="KAA6313739.1"/>
    <property type="molecule type" value="Genomic_DNA"/>
</dbReference>
<evidence type="ECO:0000313" key="1">
    <source>
        <dbReference type="EMBL" id="KAA6313739.1"/>
    </source>
</evidence>